<keyword evidence="2" id="KW-1185">Reference proteome</keyword>
<proteinExistence type="predicted"/>
<organism evidence="1 2">
    <name type="scientific">Chryseobacterium taiwanense</name>
    <dbReference type="NCBI Taxonomy" id="363331"/>
    <lineage>
        <taxon>Bacteria</taxon>
        <taxon>Pseudomonadati</taxon>
        <taxon>Bacteroidota</taxon>
        <taxon>Flavobacteriia</taxon>
        <taxon>Flavobacteriales</taxon>
        <taxon>Weeksellaceae</taxon>
        <taxon>Chryseobacterium group</taxon>
        <taxon>Chryseobacterium</taxon>
    </lineage>
</organism>
<evidence type="ECO:0008006" key="3">
    <source>
        <dbReference type="Google" id="ProtNLM"/>
    </source>
</evidence>
<dbReference type="EMBL" id="JWTA01000001">
    <property type="protein sequence ID" value="KIC65199.1"/>
    <property type="molecule type" value="Genomic_DNA"/>
</dbReference>
<dbReference type="Proteomes" id="UP000031167">
    <property type="component" value="Unassembled WGS sequence"/>
</dbReference>
<sequence>MKRSLFFFYFLFFQIYFSQVGIKTTNPLGVFHIDGSKDNSNTPTETEALNDFIVDSNGKVGIGSVSPQNKLQIVGNTIDSPVQIGQALNLSSANNNLERLAIDDRGNVGIKSSVGVIAGIFTIQSEVRGLNMTSGSSNVNIPFSESDMVFNTLSSEIGVDNISGTKYHYVSIPATGSYEIQVVGAFNCSTSGIWGMNLQMNKGIVSGNTVTYSIIETRRMASTFVETTNAIPGSIYGIYALNAGDRLNFRLAAGKTYTSSTTPDCGSVNVFGASSGIKIIITKVD</sequence>
<protein>
    <recommendedName>
        <fullName evidence="3">C1q domain-containing protein</fullName>
    </recommendedName>
</protein>
<accession>A0A0B4CVI6</accession>
<reference evidence="1 2" key="1">
    <citation type="submission" date="2014-12" db="EMBL/GenBank/DDBJ databases">
        <title>Genome sequencing of Chryseobacterium taiwanense TPW19.</title>
        <authorList>
            <person name="Tan P.W."/>
            <person name="Chan K.-G."/>
        </authorList>
    </citation>
    <scope>NUCLEOTIDE SEQUENCE [LARGE SCALE GENOMIC DNA]</scope>
    <source>
        <strain evidence="1 2">TPW19</strain>
    </source>
</reference>
<dbReference type="RefSeq" id="WP_039364447.1">
    <property type="nucleotide sequence ID" value="NZ_JWTA01000001.1"/>
</dbReference>
<comment type="caution">
    <text evidence="1">The sequence shown here is derived from an EMBL/GenBank/DDBJ whole genome shotgun (WGS) entry which is preliminary data.</text>
</comment>
<dbReference type="AlphaFoldDB" id="A0A0B4CVI6"/>
<evidence type="ECO:0000313" key="1">
    <source>
        <dbReference type="EMBL" id="KIC65199.1"/>
    </source>
</evidence>
<dbReference type="OrthoDB" id="1240046at2"/>
<gene>
    <name evidence="1" type="ORF">RM51_01750</name>
</gene>
<name>A0A0B4CVI6_9FLAO</name>
<evidence type="ECO:0000313" key="2">
    <source>
        <dbReference type="Proteomes" id="UP000031167"/>
    </source>
</evidence>
<dbReference type="STRING" id="363331.RM51_01750"/>